<proteinExistence type="predicted"/>
<organism evidence="1 2">
    <name type="scientific">Brachionus calyciflorus</name>
    <dbReference type="NCBI Taxonomy" id="104777"/>
    <lineage>
        <taxon>Eukaryota</taxon>
        <taxon>Metazoa</taxon>
        <taxon>Spiralia</taxon>
        <taxon>Gnathifera</taxon>
        <taxon>Rotifera</taxon>
        <taxon>Eurotatoria</taxon>
        <taxon>Monogononta</taxon>
        <taxon>Pseudotrocha</taxon>
        <taxon>Ploima</taxon>
        <taxon>Brachionidae</taxon>
        <taxon>Brachionus</taxon>
    </lineage>
</organism>
<dbReference type="Proteomes" id="UP000663879">
    <property type="component" value="Unassembled WGS sequence"/>
</dbReference>
<protein>
    <submittedName>
        <fullName evidence="1">Uncharacterized protein</fullName>
    </submittedName>
</protein>
<gene>
    <name evidence="1" type="ORF">OXX778_LOCUS18709</name>
</gene>
<comment type="caution">
    <text evidence="1">The sequence shown here is derived from an EMBL/GenBank/DDBJ whole genome shotgun (WGS) entry which is preliminary data.</text>
</comment>
<accession>A0A814KAP8</accession>
<name>A0A814KAP8_9BILA</name>
<dbReference type="AlphaFoldDB" id="A0A814KAP8"/>
<evidence type="ECO:0000313" key="2">
    <source>
        <dbReference type="Proteomes" id="UP000663879"/>
    </source>
</evidence>
<sequence>MVVKSFPDSCYLNTTTKLKNLITTTTSSQTTTESTESFITTETTSWITQDQTTTILNPVLTTIKTGCNDSEECIQNPIVLPNNNISILTIGCVNQICACLHPNATYVHTILACKVNKDGSCTYTEECAYGTCNGQKKCTGNDPNG</sequence>
<keyword evidence="2" id="KW-1185">Reference proteome</keyword>
<reference evidence="1" key="1">
    <citation type="submission" date="2021-02" db="EMBL/GenBank/DDBJ databases">
        <authorList>
            <person name="Nowell W R."/>
        </authorList>
    </citation>
    <scope>NUCLEOTIDE SEQUENCE</scope>
    <source>
        <strain evidence="1">Ploen Becks lab</strain>
    </source>
</reference>
<dbReference type="EMBL" id="CAJNOC010005306">
    <property type="protein sequence ID" value="CAF1048557.1"/>
    <property type="molecule type" value="Genomic_DNA"/>
</dbReference>
<evidence type="ECO:0000313" key="1">
    <source>
        <dbReference type="EMBL" id="CAF1048557.1"/>
    </source>
</evidence>